<keyword evidence="3 9" id="KW-0732">Signal</keyword>
<dbReference type="PANTHER" id="PTHR45739:SF5">
    <property type="entry name" value="FRAS1-RELATED EXTRACELLULAR MATRIX PROTEIN 3"/>
    <property type="match status" value="1"/>
</dbReference>
<dbReference type="EMBL" id="AAKN02011856">
    <property type="status" value="NOT_ANNOTATED_CDS"/>
    <property type="molecule type" value="Genomic_DNA"/>
</dbReference>
<keyword evidence="5" id="KW-0106">Calcium</keyword>
<dbReference type="SUPFAM" id="SSF141072">
    <property type="entry name" value="CalX-like"/>
    <property type="match status" value="3"/>
</dbReference>
<feature type="repeat" description="CSPG" evidence="8">
    <location>
        <begin position="424"/>
        <end position="514"/>
    </location>
</feature>
<evidence type="ECO:0000256" key="5">
    <source>
        <dbReference type="ARBA" id="ARBA00022837"/>
    </source>
</evidence>
<evidence type="ECO:0000256" key="9">
    <source>
        <dbReference type="SAM" id="SignalP"/>
    </source>
</evidence>
<dbReference type="GeneTree" id="ENSGT00940000162501"/>
<dbReference type="EMBL" id="AAKN02011855">
    <property type="status" value="NOT_ANNOTATED_CDS"/>
    <property type="molecule type" value="Genomic_DNA"/>
</dbReference>
<dbReference type="FunCoup" id="A0A286Y0W0">
    <property type="interactions" value="6"/>
</dbReference>
<evidence type="ECO:0000256" key="6">
    <source>
        <dbReference type="ARBA" id="ARBA00022889"/>
    </source>
</evidence>
<dbReference type="GO" id="GO:0071944">
    <property type="term" value="C:cell periphery"/>
    <property type="evidence" value="ECO:0007669"/>
    <property type="project" value="UniProtKB-ARBA"/>
</dbReference>
<keyword evidence="4" id="KW-0677">Repeat</keyword>
<dbReference type="Pfam" id="PF19309">
    <property type="entry name" value="Frem_N"/>
    <property type="match status" value="1"/>
</dbReference>
<dbReference type="STRING" id="10141.ENSCPOP00000031202"/>
<organism evidence="11 12">
    <name type="scientific">Cavia porcellus</name>
    <name type="common">Guinea pig</name>
    <dbReference type="NCBI Taxonomy" id="10141"/>
    <lineage>
        <taxon>Eukaryota</taxon>
        <taxon>Metazoa</taxon>
        <taxon>Chordata</taxon>
        <taxon>Craniata</taxon>
        <taxon>Vertebrata</taxon>
        <taxon>Euteleostomi</taxon>
        <taxon>Mammalia</taxon>
        <taxon>Eutheria</taxon>
        <taxon>Euarchontoglires</taxon>
        <taxon>Glires</taxon>
        <taxon>Rodentia</taxon>
        <taxon>Hystricomorpha</taxon>
        <taxon>Caviidae</taxon>
        <taxon>Cavia</taxon>
    </lineage>
</organism>
<feature type="repeat" description="CSPG" evidence="8">
    <location>
        <begin position="1503"/>
        <end position="1592"/>
    </location>
</feature>
<dbReference type="InterPro" id="IPR039005">
    <property type="entry name" value="CSPG_rpt"/>
</dbReference>
<dbReference type="SMART" id="SM00237">
    <property type="entry name" value="Calx_beta"/>
    <property type="match status" value="3"/>
</dbReference>
<name>A0A286Y0W0_CAVPO</name>
<sequence>MAGDAPHPSGARPRLVALACLLLSCRALQGQVPLHGNELHPALYLPAWGALDDSDTAGPGVLIANPGLRVPLGRSLWLDPLRDLVIRVQPGDRCEVMVLDVQPLHRGALSPRRFPCAFGARQVRYTHFGSRSPRRARVRLQLRYEAPAKTLLLPFTLMVDVVFSRLELVTRNRPLTVLKLRGWSQAIDRSSWGAATRTCRLTVLPLEGGPQPKYGRLVDAVGVPLPRGKLVDCDAFIRAGVRYQHMATTSSPNRDYVPMMVELLRPQGGDTGSVEVLGREHFELLVRIQRGAPNAVPRPSLLATRMLEVNQMVLTALTPDTLAAEDDESGPEELVFSILNVPAVHPGHWGQFGYVVSTDDPLGPPVSFFTQKELQELRIAYQPPRESSAEDLVFHLELEVTDGNGATSDPFVFTVVVKPVNALALVASYATRLLLFEGQFRPLSSVHNLQINDKENLEDVKITAVKGLRHGQLVVLGAPTGCKYFSAGDLATGRVVYYHDGSDTYSDNIIFQVEDGHHLVEYLLPLTVIPVDDEPPIITANTGLTLTAGQVVRISPFVLSATDIDSEDSTILFVQRLGEMLLRQVEPPQALLNSDWRYTEKEGLYEMVVTEWLQRDIMEGRLFYRHVGPHSPQCVMAHLAFHVEDDHDPPNLSNQHFFTIQVKPVDMLSPELHPGTTLQMTVQGYQLTHFQKKFLQYVDQNSDDQNLWYTLLTPPMDTDSNHQVQAGEIVLTDSPDIPIMYFTQAQINHQKIAYQPPDRKLGIIPRVVQFTYQVEDTAGNSVPGTFTIFLQPVDDQSPEVTNKGFTVSEGDRFILSSNELDVTDHDTDIDKIVFILIRGPQHGHLQHFKKHMIPGESFTRADIINGSVSYHHSRDQSTSDVFLLEVSDGVHHIPITVRISVHPTMADKSPRISIKDSQSLDIFIDTLENSATEVTMGVFHSRKDINDLMLSFIVENSPKLGTVLVNGLPTERFTQGDLLSGVVTYVHTGGKVGFQKQHDSFSLILLEDSYSWVVGDCKMKKIHVQVTVLPVDSAAPKVTVGESFIVYEGEKSPLTLRHLNIEDADTPQDEILCTMVVQPASGYLENIVPAPDSEVSQAGNAISAFYIKDLQEGHINYVQSIHRAVEPQGDQFKFHCSDGINFSPHIFFPIIILPTNDEQPELFVHEFLVLEGMSLVIDTPLLSGADADLPPNKLRFQLTVLPLHGRIIQQLATGNQPIRSFTLYEIQEASTIVYEHDDSETTEDSFEIWLSDGKHTTHTKVPIVVIPVNDEVPQLSINRGLSIETGHSKVITNQVLKAIDLDSDGKSLSFILHSEPQQGLLQQMTEPEGEIKSNLTSGMNFTQDEIDRGLISYTHTGQEEVVDLIKFDVTDGVNLITGCYFYITIGNLNRVFPGVVTKRITLMKGDRATLTTELLNASDIHSPSEQLHFSITQAPSQGHLECSDQPGESIASFTELQLASNKISYVHISNDEIKRDRFEFTATGGHSSVFSTFRIFIMVRGSRKPILTIHELTLQGGESKLVTSLELTVEDEDTPDDLILFTITQVPVHGKILYNSSHSVTTFTKQDLNENLISYQHDGTETTEDSFSLTVTDGTGVDFYVFLDTVLETHTPQVMKIQIISSDDRAPHIVVNRGAPALQHLSNGHIGFLITSKALKAGDQDSLHRLLKYKVTRGPEHGFLINTALEDERIRMFTQADIDERRICYVLKQGSRATKDVFYFSVEDSGGNKLTNQTFLLNWAWISLEREYYIVDEDSKFLVVLLTRRGHLEGTSFISIGTKDETAKKGKDFKAKAFQQIKFNPGQTTATWKVRIIPDNEYEASETFQIILSEPDMAALEFPEMATVEIVDPGDESTVYIPETEYKIEENVGELLIPVRRSGDPSQELTVICSTQHGSATGTIPATVTSFSDYVSRPEDHTSILHFDKHETEKTCRVLIIDDSFYEEEESFHVSLSLPAGGRLGPKFPTTKVIILADHEDEPTLHFRDMEYHVEESVGYLEVYVWRRGADLSQASSVTVRSRKAEQTPAEAGRDYIGISRKLDFAPGVHMPTVQVIILEDQEQPILEGPERFELLLQMPVGAVLGEPRRTTVIIHDTTTD</sequence>
<feature type="domain" description="Calx-beta" evidence="10">
    <location>
        <begin position="1971"/>
        <end position="2074"/>
    </location>
</feature>
<keyword evidence="12" id="KW-1185">Reference proteome</keyword>
<protein>
    <submittedName>
        <fullName evidence="11">FRAS1 related extracellular matrix 3</fullName>
    </submittedName>
</protein>
<evidence type="ECO:0000313" key="12">
    <source>
        <dbReference type="Proteomes" id="UP000005447"/>
    </source>
</evidence>
<proteinExistence type="inferred from homology"/>
<reference evidence="11" key="2">
    <citation type="submission" date="2025-08" db="UniProtKB">
        <authorList>
            <consortium name="Ensembl"/>
        </authorList>
    </citation>
    <scope>IDENTIFICATION</scope>
    <source>
        <strain evidence="11">2N</strain>
    </source>
</reference>
<dbReference type="InParanoid" id="A0A286Y0W0"/>
<dbReference type="Pfam" id="PF16184">
    <property type="entry name" value="Cadherin_3"/>
    <property type="match status" value="11"/>
</dbReference>
<feature type="repeat" description="CSPG" evidence="8">
    <location>
        <begin position="298"/>
        <end position="401"/>
    </location>
</feature>
<feature type="repeat" description="CSPG" evidence="8">
    <location>
        <begin position="796"/>
        <end position="887"/>
    </location>
</feature>
<dbReference type="Ensembl" id="ENSCPOT00000040987.1">
    <property type="protein sequence ID" value="ENSCPOP00000031202.1"/>
    <property type="gene ID" value="ENSCPOG00000038428.1"/>
</dbReference>
<feature type="repeat" description="CSPG" evidence="8">
    <location>
        <begin position="1391"/>
        <end position="1483"/>
    </location>
</feature>
<dbReference type="Proteomes" id="UP000005447">
    <property type="component" value="Unassembled WGS sequence"/>
</dbReference>
<feature type="chain" id="PRO_5012018646" evidence="9">
    <location>
        <begin position="31"/>
        <end position="2097"/>
    </location>
</feature>
<dbReference type="FunFam" id="2.60.40.2030:FF:000008">
    <property type="entry name" value="FRAS1-related extracellular matrix protein 2"/>
    <property type="match status" value="1"/>
</dbReference>
<evidence type="ECO:0000259" key="10">
    <source>
        <dbReference type="SMART" id="SM00237"/>
    </source>
</evidence>
<keyword evidence="7" id="KW-0325">Glycoprotein</keyword>
<dbReference type="GO" id="GO:0016020">
    <property type="term" value="C:membrane"/>
    <property type="evidence" value="ECO:0007669"/>
    <property type="project" value="InterPro"/>
</dbReference>
<feature type="repeat" description="CSPG" evidence="8">
    <location>
        <begin position="669"/>
        <end position="775"/>
    </location>
</feature>
<evidence type="ECO:0000256" key="2">
    <source>
        <dbReference type="ARBA" id="ARBA00022723"/>
    </source>
</evidence>
<dbReference type="GO" id="GO:0046872">
    <property type="term" value="F:metal ion binding"/>
    <property type="evidence" value="ECO:0007669"/>
    <property type="project" value="UniProtKB-KW"/>
</dbReference>
<dbReference type="FunFam" id="2.60.40.2030:FF:000011">
    <property type="entry name" value="Fras1-related extracellular matrix protein 2"/>
    <property type="match status" value="1"/>
</dbReference>
<feature type="domain" description="Calx-beta" evidence="10">
    <location>
        <begin position="1842"/>
        <end position="1953"/>
    </location>
</feature>
<dbReference type="InterPro" id="IPR045658">
    <property type="entry name" value="FRAS1-rel_N"/>
</dbReference>
<keyword evidence="2" id="KW-0479">Metal-binding</keyword>
<feature type="signal peptide" evidence="9">
    <location>
        <begin position="1"/>
        <end position="30"/>
    </location>
</feature>
<evidence type="ECO:0000256" key="8">
    <source>
        <dbReference type="PROSITE-ProRule" id="PRU01201"/>
    </source>
</evidence>
<gene>
    <name evidence="11" type="primary">FREM3</name>
</gene>
<dbReference type="InterPro" id="IPR038081">
    <property type="entry name" value="CalX-like_sf"/>
</dbReference>
<dbReference type="OMA" id="FRTFRIF"/>
<accession>A0A286Y0W0</accession>
<evidence type="ECO:0000256" key="3">
    <source>
        <dbReference type="ARBA" id="ARBA00022729"/>
    </source>
</evidence>
<dbReference type="Gene3D" id="2.60.40.2030">
    <property type="match status" value="3"/>
</dbReference>
<evidence type="ECO:0000256" key="7">
    <source>
        <dbReference type="ARBA" id="ARBA00023180"/>
    </source>
</evidence>
<evidence type="ECO:0000313" key="11">
    <source>
        <dbReference type="Ensembl" id="ENSCPOP00000031202.1"/>
    </source>
</evidence>
<dbReference type="GO" id="GO:0007154">
    <property type="term" value="P:cell communication"/>
    <property type="evidence" value="ECO:0007669"/>
    <property type="project" value="InterPro"/>
</dbReference>
<dbReference type="InterPro" id="IPR051561">
    <property type="entry name" value="FRAS1_ECM"/>
</dbReference>
<reference evidence="11" key="3">
    <citation type="submission" date="2025-09" db="UniProtKB">
        <authorList>
            <consortium name="Ensembl"/>
        </authorList>
    </citation>
    <scope>IDENTIFICATION</scope>
    <source>
        <strain evidence="11">2N</strain>
    </source>
</reference>
<dbReference type="PROSITE" id="PS51854">
    <property type="entry name" value="CSPG"/>
    <property type="match status" value="11"/>
</dbReference>
<evidence type="ECO:0000256" key="1">
    <source>
        <dbReference type="ARBA" id="ARBA00005529"/>
    </source>
</evidence>
<comment type="similarity">
    <text evidence="1">Belongs to the FRAS1 family.</text>
</comment>
<feature type="domain" description="Calx-beta" evidence="10">
    <location>
        <begin position="1731"/>
        <end position="1829"/>
    </location>
</feature>
<feature type="repeat" description="CSPG" evidence="8">
    <location>
        <begin position="1626"/>
        <end position="1723"/>
    </location>
</feature>
<dbReference type="GO" id="GO:0007155">
    <property type="term" value="P:cell adhesion"/>
    <property type="evidence" value="ECO:0007669"/>
    <property type="project" value="UniProtKB-KW"/>
</dbReference>
<dbReference type="PANTHER" id="PTHR45739">
    <property type="entry name" value="MATRIX PROTEIN, PUTATIVE-RELATED"/>
    <property type="match status" value="1"/>
</dbReference>
<dbReference type="GO" id="GO:0009653">
    <property type="term" value="P:anatomical structure morphogenesis"/>
    <property type="evidence" value="ECO:0007669"/>
    <property type="project" value="TreeGrafter"/>
</dbReference>
<dbReference type="VEuPathDB" id="HostDB:ENSCPOG00000038428"/>
<feature type="repeat" description="CSPG" evidence="8">
    <location>
        <begin position="1272"/>
        <end position="1370"/>
    </location>
</feature>
<feature type="repeat" description="CSPG" evidence="8">
    <location>
        <begin position="535"/>
        <end position="644"/>
    </location>
</feature>
<keyword evidence="6" id="KW-0130">Cell adhesion</keyword>
<dbReference type="InterPro" id="IPR003644">
    <property type="entry name" value="Calx_beta"/>
</dbReference>
<feature type="repeat" description="CSPG" evidence="8">
    <location>
        <begin position="1035"/>
        <end position="1137"/>
    </location>
</feature>
<dbReference type="Pfam" id="PF03160">
    <property type="entry name" value="Calx-beta"/>
    <property type="match status" value="3"/>
</dbReference>
<reference evidence="12" key="1">
    <citation type="journal article" date="2011" name="Nature">
        <title>A high-resolution map of human evolutionary constraint using 29 mammals.</title>
        <authorList>
            <person name="Lindblad-Toh K."/>
            <person name="Garber M."/>
            <person name="Zuk O."/>
            <person name="Lin M.F."/>
            <person name="Parker B.J."/>
            <person name="Washietl S."/>
            <person name="Kheradpour P."/>
            <person name="Ernst J."/>
            <person name="Jordan G."/>
            <person name="Mauceli E."/>
            <person name="Ward L.D."/>
            <person name="Lowe C.B."/>
            <person name="Holloway A.K."/>
            <person name="Clamp M."/>
            <person name="Gnerre S."/>
            <person name="Alfoldi J."/>
            <person name="Beal K."/>
            <person name="Chang J."/>
            <person name="Clawson H."/>
            <person name="Cuff J."/>
            <person name="Di Palma F."/>
            <person name="Fitzgerald S."/>
            <person name="Flicek P."/>
            <person name="Guttman M."/>
            <person name="Hubisz M.J."/>
            <person name="Jaffe D.B."/>
            <person name="Jungreis I."/>
            <person name="Kent W.J."/>
            <person name="Kostka D."/>
            <person name="Lara M."/>
            <person name="Martins A.L."/>
            <person name="Massingham T."/>
            <person name="Moltke I."/>
            <person name="Raney B.J."/>
            <person name="Rasmussen M.D."/>
            <person name="Robinson J."/>
            <person name="Stark A."/>
            <person name="Vilella A.J."/>
            <person name="Wen J."/>
            <person name="Xie X."/>
            <person name="Zody M.C."/>
            <person name="Baldwin J."/>
            <person name="Bloom T."/>
            <person name="Chin C.W."/>
            <person name="Heiman D."/>
            <person name="Nicol R."/>
            <person name="Nusbaum C."/>
            <person name="Young S."/>
            <person name="Wilkinson J."/>
            <person name="Worley K.C."/>
            <person name="Kovar C.L."/>
            <person name="Muzny D.M."/>
            <person name="Gibbs R.A."/>
            <person name="Cree A."/>
            <person name="Dihn H.H."/>
            <person name="Fowler G."/>
            <person name="Jhangiani S."/>
            <person name="Joshi V."/>
            <person name="Lee S."/>
            <person name="Lewis L.R."/>
            <person name="Nazareth L.V."/>
            <person name="Okwuonu G."/>
            <person name="Santibanez J."/>
            <person name="Warren W.C."/>
            <person name="Mardis E.R."/>
            <person name="Weinstock G.M."/>
            <person name="Wilson R.K."/>
            <person name="Delehaunty K."/>
            <person name="Dooling D."/>
            <person name="Fronik C."/>
            <person name="Fulton L."/>
            <person name="Fulton B."/>
            <person name="Graves T."/>
            <person name="Minx P."/>
            <person name="Sodergren E."/>
            <person name="Birney E."/>
            <person name="Margulies E.H."/>
            <person name="Herrero J."/>
            <person name="Green E.D."/>
            <person name="Haussler D."/>
            <person name="Siepel A."/>
            <person name="Goldman N."/>
            <person name="Pollard K.S."/>
            <person name="Pedersen J.S."/>
            <person name="Lander E.S."/>
            <person name="Kellis M."/>
        </authorList>
    </citation>
    <scope>NUCLEOTIDE SEQUENCE [LARGE SCALE GENOMIC DNA]</scope>
    <source>
        <strain evidence="12">2N</strain>
    </source>
</reference>
<evidence type="ECO:0000256" key="4">
    <source>
        <dbReference type="ARBA" id="ARBA00022737"/>
    </source>
</evidence>
<feature type="repeat" description="CSPG" evidence="8">
    <location>
        <begin position="1158"/>
        <end position="1251"/>
    </location>
</feature>